<keyword evidence="3" id="KW-1185">Reference proteome</keyword>
<dbReference type="Proteomes" id="UP000253790">
    <property type="component" value="Chromosome"/>
</dbReference>
<dbReference type="EMBL" id="CP031229">
    <property type="protein sequence ID" value="AXH95455.1"/>
    <property type="molecule type" value="Genomic_DNA"/>
</dbReference>
<dbReference type="AlphaFoldDB" id="A0A345NK97"/>
<evidence type="ECO:0000313" key="3">
    <source>
        <dbReference type="Proteomes" id="UP000253790"/>
    </source>
</evidence>
<name>A0A345NK97_9MICO</name>
<dbReference type="KEGG" id="orn:DV701_04315"/>
<dbReference type="RefSeq" id="WP_114927220.1">
    <property type="nucleotide sequence ID" value="NZ_CP031229.1"/>
</dbReference>
<proteinExistence type="predicted"/>
<evidence type="ECO:0000256" key="1">
    <source>
        <dbReference type="SAM" id="MobiDB-lite"/>
    </source>
</evidence>
<protein>
    <submittedName>
        <fullName evidence="2">Uncharacterized protein</fullName>
    </submittedName>
</protein>
<feature type="region of interest" description="Disordered" evidence="1">
    <location>
        <begin position="157"/>
        <end position="178"/>
    </location>
</feature>
<evidence type="ECO:0000313" key="2">
    <source>
        <dbReference type="EMBL" id="AXH95455.1"/>
    </source>
</evidence>
<accession>A0A345NK97</accession>
<reference evidence="2 3" key="1">
    <citation type="submission" date="2018-07" db="EMBL/GenBank/DDBJ databases">
        <title>Complete genome sequencing of Ornithinimicrobium sp. AMA3305.</title>
        <authorList>
            <person name="Bae J.-W."/>
        </authorList>
    </citation>
    <scope>NUCLEOTIDE SEQUENCE [LARGE SCALE GENOMIC DNA]</scope>
    <source>
        <strain evidence="2 3">AMA3305</strain>
    </source>
</reference>
<sequence>MSDEPLAEPDPDDEDLTDEEGSQLMLEALAELHELADSGETEVLTDLLDWILSHGQWLPDSVDYDGLLLVLVRNLLLLGQVEEAEDVRSYLDLEVVEHHPVMKAEHVLHELFLQLMKGDETAYQQALREAVEPVSRSDEPQHHEMLRNALAGLAPMASDPRSGLREQASQDLGPDPEPAANERIVAAFAALGRGEASRELEQDLVDLARSLVDGDYLHRAAAALLAAAQVAVHRTDPVGAAAHAAAGRQVICSRGPLSQHPIRRQLDLTYASMLHLLGRTRLADQIFDSVRGSVGTDGLLSGLTHMMYGMSRLEPDPWAALAAGLLAHDCFVGFRATLPSVGERAQTDELLAGAAEVVLRAAEQVRDPAVLSEALEILRMQGLPVRAEGAGASAPLWMLMDALGVPAKRPRWRVEHERQPAVLTGPRPVPRMPWGGTLTGLLPRRADGDGQIVAVRVAR</sequence>
<gene>
    <name evidence="2" type="ORF">DV701_04315</name>
</gene>
<organism evidence="2 3">
    <name type="scientific">Ornithinimicrobium avium</name>
    <dbReference type="NCBI Taxonomy" id="2283195"/>
    <lineage>
        <taxon>Bacteria</taxon>
        <taxon>Bacillati</taxon>
        <taxon>Actinomycetota</taxon>
        <taxon>Actinomycetes</taxon>
        <taxon>Micrococcales</taxon>
        <taxon>Ornithinimicrobiaceae</taxon>
        <taxon>Ornithinimicrobium</taxon>
    </lineage>
</organism>